<evidence type="ECO:0000313" key="1">
    <source>
        <dbReference type="EMBL" id="NML10164.1"/>
    </source>
</evidence>
<proteinExistence type="predicted"/>
<comment type="caution">
    <text evidence="1">The sequence shown here is derived from an EMBL/GenBank/DDBJ whole genome shotgun (WGS) entry which is preliminary data.</text>
</comment>
<gene>
    <name evidence="1" type="ORF">HHL08_08350</name>
</gene>
<organism evidence="1 2">
    <name type="scientific">Sphingobium psychrophilum</name>
    <dbReference type="NCBI Taxonomy" id="2728834"/>
    <lineage>
        <taxon>Bacteria</taxon>
        <taxon>Pseudomonadati</taxon>
        <taxon>Pseudomonadota</taxon>
        <taxon>Alphaproteobacteria</taxon>
        <taxon>Sphingomonadales</taxon>
        <taxon>Sphingomonadaceae</taxon>
        <taxon>Sphingobium</taxon>
    </lineage>
</organism>
<name>A0A7X9ZTE4_9SPHN</name>
<dbReference type="AlphaFoldDB" id="A0A7X9ZTE4"/>
<dbReference type="RefSeq" id="WP_169572339.1">
    <property type="nucleotide sequence ID" value="NZ_JABBFV010000005.1"/>
</dbReference>
<dbReference type="Proteomes" id="UP000519023">
    <property type="component" value="Unassembled WGS sequence"/>
</dbReference>
<evidence type="ECO:0000313" key="2">
    <source>
        <dbReference type="Proteomes" id="UP000519023"/>
    </source>
</evidence>
<keyword evidence="2" id="KW-1185">Reference proteome</keyword>
<protein>
    <submittedName>
        <fullName evidence="1">Uncharacterized protein</fullName>
    </submittedName>
</protein>
<sequence length="52" mass="6196">MTTTPCFDRNYFAARLERNRELAAQSTNPAIRDLHLEYVRLYEQLMEIHEPA</sequence>
<dbReference type="EMBL" id="JABBFV010000005">
    <property type="protein sequence ID" value="NML10164.1"/>
    <property type="molecule type" value="Genomic_DNA"/>
</dbReference>
<accession>A0A7X9ZTE4</accession>
<reference evidence="1 2" key="1">
    <citation type="submission" date="2020-04" db="EMBL/GenBank/DDBJ databases">
        <title>Sphingobium sp. AR-3-1 isolated from Arctic soil.</title>
        <authorList>
            <person name="Dahal R.H."/>
            <person name="Chaudhary D.K."/>
        </authorList>
    </citation>
    <scope>NUCLEOTIDE SEQUENCE [LARGE SCALE GENOMIC DNA]</scope>
    <source>
        <strain evidence="1 2">AR-3-1</strain>
    </source>
</reference>